<proteinExistence type="predicted"/>
<evidence type="ECO:0000313" key="2">
    <source>
        <dbReference type="EMBL" id="VDS07545.1"/>
    </source>
</evidence>
<keyword evidence="1" id="KW-0472">Membrane</keyword>
<protein>
    <submittedName>
        <fullName evidence="2">Uncharacterized protein</fullName>
    </submittedName>
</protein>
<accession>A0A447IJ51</accession>
<keyword evidence="1" id="KW-1133">Transmembrane helix</keyword>
<dbReference type="RefSeq" id="WP_126153241.1">
    <property type="nucleotide sequence ID" value="NZ_UZWE01000021.1"/>
</dbReference>
<dbReference type="AlphaFoldDB" id="A0A447IJ51"/>
<dbReference type="Proteomes" id="UP000270743">
    <property type="component" value="Unassembled WGS sequence"/>
</dbReference>
<keyword evidence="3" id="KW-1185">Reference proteome</keyword>
<feature type="transmembrane region" description="Helical" evidence="1">
    <location>
        <begin position="27"/>
        <end position="51"/>
    </location>
</feature>
<keyword evidence="1" id="KW-0812">Transmembrane</keyword>
<name>A0A447IJ51_9RHOB</name>
<evidence type="ECO:0000256" key="1">
    <source>
        <dbReference type="SAM" id="Phobius"/>
    </source>
</evidence>
<gene>
    <name evidence="2" type="ORF">PARHAE_00722</name>
</gene>
<dbReference type="EMBL" id="UZWE01000021">
    <property type="protein sequence ID" value="VDS07545.1"/>
    <property type="molecule type" value="Genomic_DNA"/>
</dbReference>
<evidence type="ECO:0000313" key="3">
    <source>
        <dbReference type="Proteomes" id="UP000270743"/>
    </source>
</evidence>
<reference evidence="2 3" key="1">
    <citation type="submission" date="2018-12" db="EMBL/GenBank/DDBJ databases">
        <authorList>
            <person name="Criscuolo A."/>
        </authorList>
    </citation>
    <scope>NUCLEOTIDE SEQUENCE [LARGE SCALE GENOMIC DNA]</scope>
    <source>
        <strain evidence="2">ACIP1116241</strain>
    </source>
</reference>
<sequence>MTRPSFDEIQDWRKDRHGLDRMTRWQIAGVGVLVISTVAWVAANIAVIAYLRATEPHPICAARALYGAECSAVLAEGR</sequence>
<organism evidence="2 3">
    <name type="scientific">Paracoccus haematequi</name>
    <dbReference type="NCBI Taxonomy" id="2491866"/>
    <lineage>
        <taxon>Bacteria</taxon>
        <taxon>Pseudomonadati</taxon>
        <taxon>Pseudomonadota</taxon>
        <taxon>Alphaproteobacteria</taxon>
        <taxon>Rhodobacterales</taxon>
        <taxon>Paracoccaceae</taxon>
        <taxon>Paracoccus</taxon>
    </lineage>
</organism>